<reference evidence="2 3" key="1">
    <citation type="submission" date="2021-04" db="EMBL/GenBank/DDBJ databases">
        <authorList>
            <person name="Shkoporov A.N."/>
            <person name="Stockdale S.R."/>
            <person name="Guerin E."/>
            <person name="Ross R.P."/>
            <person name="Hill C."/>
        </authorList>
    </citation>
    <scope>NUCLEOTIDE SEQUENCE [LARGE SCALE GENOMIC DNA]</scope>
    <source>
        <strain evidence="3">cr13_1</strain>
    </source>
</reference>
<keyword evidence="1" id="KW-1133">Transmembrane helix</keyword>
<sequence length="68" mass="7580">MANFKHKVFLLITKWIPVAVAAGILINNTLAMLDVKGVILDLFDITVGSSLAFVIMMYACSYVFNFCY</sequence>
<feature type="transmembrane region" description="Helical" evidence="1">
    <location>
        <begin position="45"/>
        <end position="64"/>
    </location>
</feature>
<proteinExistence type="predicted"/>
<dbReference type="KEGG" id="vg:75690904"/>
<gene>
    <name evidence="2" type="primary">gp_26634</name>
</gene>
<accession>A0AAE7RX84</accession>
<protein>
    <submittedName>
        <fullName evidence="2">Uncharacterized protein</fullName>
    </submittedName>
</protein>
<evidence type="ECO:0000313" key="2">
    <source>
        <dbReference type="EMBL" id="QWM90497.1"/>
    </source>
</evidence>
<evidence type="ECO:0000313" key="3">
    <source>
        <dbReference type="Proteomes" id="UP000827409"/>
    </source>
</evidence>
<keyword evidence="1" id="KW-0472">Membrane</keyword>
<dbReference type="Proteomes" id="UP000827409">
    <property type="component" value="Segment"/>
</dbReference>
<dbReference type="GeneID" id="75690904"/>
<organism evidence="2 3">
    <name type="scientific">uncultured phage cr13_1</name>
    <dbReference type="NCBI Taxonomy" id="2986396"/>
    <lineage>
        <taxon>Viruses</taxon>
        <taxon>Duplodnaviria</taxon>
        <taxon>Heunggongvirae</taxon>
        <taxon>Uroviricota</taxon>
        <taxon>Caudoviricetes</taxon>
        <taxon>Crassvirales</taxon>
        <taxon>Crevaviridae</taxon>
        <taxon>Doltivirinae</taxon>
        <taxon>Kingevirus</taxon>
        <taxon>Kingevirus communis</taxon>
    </lineage>
</organism>
<dbReference type="RefSeq" id="YP_010360069.1">
    <property type="nucleotide sequence ID" value="NC_062780.1"/>
</dbReference>
<evidence type="ECO:0000256" key="1">
    <source>
        <dbReference type="SAM" id="Phobius"/>
    </source>
</evidence>
<keyword evidence="1" id="KW-0812">Transmembrane</keyword>
<dbReference type="EMBL" id="MZ130490">
    <property type="protein sequence ID" value="QWM90497.1"/>
    <property type="molecule type" value="Genomic_DNA"/>
</dbReference>
<name>A0AAE7RX84_9CAUD</name>
<keyword evidence="3" id="KW-1185">Reference proteome</keyword>